<evidence type="ECO:0000313" key="2">
    <source>
        <dbReference type="EMBL" id="MDH1178250.1"/>
    </source>
</evidence>
<name>A0ABD4YS79_9BURK</name>
<evidence type="ECO:0000256" key="1">
    <source>
        <dbReference type="SAM" id="Phobius"/>
    </source>
</evidence>
<keyword evidence="1" id="KW-0472">Membrane</keyword>
<keyword evidence="1" id="KW-1133">Transmembrane helix</keyword>
<accession>A0ABD4YS79</accession>
<gene>
    <name evidence="2" type="ORF">N5C72_09205</name>
</gene>
<dbReference type="EMBL" id="JAOBZK010000009">
    <property type="protein sequence ID" value="MDH1178250.1"/>
    <property type="molecule type" value="Genomic_DNA"/>
</dbReference>
<sequence length="329" mass="37390">MVSTRKATPSFQEGIEIWKNRSDTAPMEPVDLAMWPGDAEFKDDISEGTLFNERFIESRLGRDELLDDTYMLSMLHTFCFVTVTAYVITNAALWYLFIPYLLFSSPFFLSFGALTRTGGRVRFNRQAQLVQTMDGKGNVVAVPWRDVQPFFRLKVPARVELRLGFPPPPDNKAKVYEQDGVLWLGGGFDAVDEVHTLCTALRFEFIRRYMEEGLHAIQPTADLPAYKKPSGLPRDPFFYWVGLGPLIDRWAAHHAAKFRWPDEVERLCAEGADLSAYDTTPVASNRNIFYRYDRRGGGLYLCDRDGVRLSSLSGADTPDSDQRTLTNSQ</sequence>
<dbReference type="Proteomes" id="UP001158644">
    <property type="component" value="Unassembled WGS sequence"/>
</dbReference>
<organism evidence="2 3">
    <name type="scientific">Achromobacter mucicolens</name>
    <dbReference type="NCBI Taxonomy" id="1389922"/>
    <lineage>
        <taxon>Bacteria</taxon>
        <taxon>Pseudomonadati</taxon>
        <taxon>Pseudomonadota</taxon>
        <taxon>Betaproteobacteria</taxon>
        <taxon>Burkholderiales</taxon>
        <taxon>Alcaligenaceae</taxon>
        <taxon>Achromobacter</taxon>
    </lineage>
</organism>
<dbReference type="RefSeq" id="WP_152382709.1">
    <property type="nucleotide sequence ID" value="NZ_JAOBZK010000009.1"/>
</dbReference>
<dbReference type="AlphaFoldDB" id="A0ABD4YS79"/>
<feature type="transmembrane region" description="Helical" evidence="1">
    <location>
        <begin position="94"/>
        <end position="115"/>
    </location>
</feature>
<reference evidence="2 3" key="1">
    <citation type="submission" date="2022-09" db="EMBL/GenBank/DDBJ databases">
        <title>Intensive care unit water sources are persistently colonized with multi-drug resistant bacteria and are the site of extensive horizontal gene transfer of antibiotic resistance genes.</title>
        <authorList>
            <person name="Diorio-Toth L."/>
        </authorList>
    </citation>
    <scope>NUCLEOTIDE SEQUENCE [LARGE SCALE GENOMIC DNA]</scope>
    <source>
        <strain evidence="2 3">GD03967</strain>
    </source>
</reference>
<evidence type="ECO:0000313" key="3">
    <source>
        <dbReference type="Proteomes" id="UP001158644"/>
    </source>
</evidence>
<protein>
    <submittedName>
        <fullName evidence="2">Uncharacterized protein</fullName>
    </submittedName>
</protein>
<proteinExistence type="predicted"/>
<feature type="transmembrane region" description="Helical" evidence="1">
    <location>
        <begin position="69"/>
        <end position="88"/>
    </location>
</feature>
<comment type="caution">
    <text evidence="2">The sequence shown here is derived from an EMBL/GenBank/DDBJ whole genome shotgun (WGS) entry which is preliminary data.</text>
</comment>
<keyword evidence="1" id="KW-0812">Transmembrane</keyword>